<evidence type="ECO:0000256" key="3">
    <source>
        <dbReference type="ARBA" id="ARBA00001522"/>
    </source>
</evidence>
<accession>A0ABU9UCL0</accession>
<comment type="pathway">
    <text evidence="5">Cofactor biosynthesis; adenosylcobalamin biosynthesis; adenosylcobalamin from cob(II)yrinate a,c-diamide: step 6/7.</text>
</comment>
<evidence type="ECO:0000256" key="4">
    <source>
        <dbReference type="ARBA" id="ARBA00003889"/>
    </source>
</evidence>
<organism evidence="18 19">
    <name type="scientific">Rarispira pelagica</name>
    <dbReference type="NCBI Taxonomy" id="3141764"/>
    <lineage>
        <taxon>Bacteria</taxon>
        <taxon>Pseudomonadati</taxon>
        <taxon>Spirochaetota</taxon>
        <taxon>Spirochaetia</taxon>
        <taxon>Winmispirales</taxon>
        <taxon>Winmispiraceae</taxon>
        <taxon>Rarispira</taxon>
    </lineage>
</organism>
<keyword evidence="19" id="KW-1185">Reference proteome</keyword>
<dbReference type="InterPro" id="IPR003203">
    <property type="entry name" value="CobU/CobP"/>
</dbReference>
<evidence type="ECO:0000313" key="18">
    <source>
        <dbReference type="EMBL" id="MEM5948395.1"/>
    </source>
</evidence>
<dbReference type="Gene3D" id="3.40.50.300">
    <property type="entry name" value="P-loop containing nucleotide triphosphate hydrolases"/>
    <property type="match status" value="1"/>
</dbReference>
<sequence length="187" mass="20406">MEIFLVTGGARSGKSRFCIEKANSHTGRRVFIATAEALDEEMTERIIAHRAERGDSWETIEEPLKLADAISNAAGYADVVVADCLTLWLSNLCMSMLKPDKEYVISKINELTRTLAKVKARGGYASIFMVSNEVGCGIVPVSNLGRFFRDMAGMLNQRVAEVADNVVLMAAGLPIYAKKDGLPVFAD</sequence>
<dbReference type="GO" id="GO:0008820">
    <property type="term" value="F:cobinamide phosphate guanylyltransferase activity"/>
    <property type="evidence" value="ECO:0007669"/>
    <property type="project" value="UniProtKB-EC"/>
</dbReference>
<protein>
    <recommendedName>
        <fullName evidence="16">Adenosylcobinamide kinase</fullName>
        <ecNumber evidence="8">2.7.1.156</ecNumber>
        <ecNumber evidence="9">2.7.7.62</ecNumber>
    </recommendedName>
    <alternativeName>
        <fullName evidence="17">Adenosylcobinamide-phosphate guanylyltransferase</fullName>
    </alternativeName>
</protein>
<keyword evidence="11 18" id="KW-0808">Transferase</keyword>
<keyword evidence="18" id="KW-0548">Nucleotidyltransferase</keyword>
<dbReference type="Pfam" id="PF02283">
    <property type="entry name" value="CobU"/>
    <property type="match status" value="1"/>
</dbReference>
<evidence type="ECO:0000313" key="19">
    <source>
        <dbReference type="Proteomes" id="UP001466331"/>
    </source>
</evidence>
<dbReference type="InterPro" id="IPR027417">
    <property type="entry name" value="P-loop_NTPase"/>
</dbReference>
<gene>
    <name evidence="18" type="primary">cobU</name>
    <name evidence="18" type="ORF">WKV44_07540</name>
</gene>
<evidence type="ECO:0000256" key="14">
    <source>
        <dbReference type="ARBA" id="ARBA00022840"/>
    </source>
</evidence>
<keyword evidence="13 18" id="KW-0418">Kinase</keyword>
<comment type="similarity">
    <text evidence="7">Belongs to the CobU/CobP family.</text>
</comment>
<comment type="pathway">
    <text evidence="6">Cofactor biosynthesis; adenosylcobalamin biosynthesis; adenosylcobalamin from cob(II)yrinate a,c-diamide: step 5/7.</text>
</comment>
<dbReference type="PANTHER" id="PTHR34848:SF1">
    <property type="entry name" value="BIFUNCTIONAL ADENOSYLCOBALAMIN BIOSYNTHESIS PROTEIN COBU"/>
    <property type="match status" value="1"/>
</dbReference>
<comment type="catalytic activity">
    <reaction evidence="3">
        <text>adenosylcob(III)inamide + GTP = adenosylcob(III)inamide phosphate + GDP + H(+)</text>
        <dbReference type="Rhea" id="RHEA:15765"/>
        <dbReference type="ChEBI" id="CHEBI:2480"/>
        <dbReference type="ChEBI" id="CHEBI:15378"/>
        <dbReference type="ChEBI" id="CHEBI:37565"/>
        <dbReference type="ChEBI" id="CHEBI:58189"/>
        <dbReference type="ChEBI" id="CHEBI:58502"/>
        <dbReference type="EC" id="2.7.1.156"/>
    </reaction>
</comment>
<evidence type="ECO:0000256" key="2">
    <source>
        <dbReference type="ARBA" id="ARBA00000711"/>
    </source>
</evidence>
<dbReference type="NCBIfam" id="NF004469">
    <property type="entry name" value="PRK05800.1"/>
    <property type="match status" value="1"/>
</dbReference>
<proteinExistence type="inferred from homology"/>
<evidence type="ECO:0000256" key="10">
    <source>
        <dbReference type="ARBA" id="ARBA00022573"/>
    </source>
</evidence>
<evidence type="ECO:0000256" key="1">
    <source>
        <dbReference type="ARBA" id="ARBA00000312"/>
    </source>
</evidence>
<dbReference type="GO" id="GO:0043752">
    <property type="term" value="F:adenosylcobinamide kinase activity"/>
    <property type="evidence" value="ECO:0007669"/>
    <property type="project" value="UniProtKB-EC"/>
</dbReference>
<evidence type="ECO:0000256" key="11">
    <source>
        <dbReference type="ARBA" id="ARBA00022679"/>
    </source>
</evidence>
<evidence type="ECO:0000256" key="7">
    <source>
        <dbReference type="ARBA" id="ARBA00007490"/>
    </source>
</evidence>
<evidence type="ECO:0000256" key="15">
    <source>
        <dbReference type="ARBA" id="ARBA00023134"/>
    </source>
</evidence>
<keyword evidence="15" id="KW-0342">GTP-binding</keyword>
<reference evidence="18 19" key="1">
    <citation type="submission" date="2024-03" db="EMBL/GenBank/DDBJ databases">
        <title>Ignisphaera cupida sp. nov., a hyperthermophilic hydrolytic archaeon from a hot spring of Kamchatka, and proposal of Ignisphaeraceae fam. nov.</title>
        <authorList>
            <person name="Podosokorskaya O.A."/>
            <person name="Elcheninov A.G."/>
            <person name="Maltseva A.I."/>
            <person name="Zayulina K.S."/>
            <person name="Novikov A."/>
            <person name="Merkel A.Y."/>
        </authorList>
    </citation>
    <scope>NUCLEOTIDE SEQUENCE [LARGE SCALE GENOMIC DNA]</scope>
    <source>
        <strain evidence="18 19">38H-sp</strain>
    </source>
</reference>
<dbReference type="EC" id="2.7.1.156" evidence="8"/>
<comment type="caution">
    <text evidence="18">The sequence shown here is derived from an EMBL/GenBank/DDBJ whole genome shotgun (WGS) entry which is preliminary data.</text>
</comment>
<evidence type="ECO:0000256" key="8">
    <source>
        <dbReference type="ARBA" id="ARBA00012016"/>
    </source>
</evidence>
<comment type="catalytic activity">
    <reaction evidence="2">
        <text>adenosylcob(III)inamide phosphate + GTP + H(+) = adenosylcob(III)inamide-GDP + diphosphate</text>
        <dbReference type="Rhea" id="RHEA:22712"/>
        <dbReference type="ChEBI" id="CHEBI:15378"/>
        <dbReference type="ChEBI" id="CHEBI:33019"/>
        <dbReference type="ChEBI" id="CHEBI:37565"/>
        <dbReference type="ChEBI" id="CHEBI:58502"/>
        <dbReference type="ChEBI" id="CHEBI:60487"/>
        <dbReference type="EC" id="2.7.7.62"/>
    </reaction>
</comment>
<dbReference type="Proteomes" id="UP001466331">
    <property type="component" value="Unassembled WGS sequence"/>
</dbReference>
<dbReference type="EC" id="2.7.7.62" evidence="9"/>
<dbReference type="CDD" id="cd00544">
    <property type="entry name" value="CobU"/>
    <property type="match status" value="1"/>
</dbReference>
<keyword evidence="12" id="KW-0547">Nucleotide-binding</keyword>
<evidence type="ECO:0000256" key="17">
    <source>
        <dbReference type="ARBA" id="ARBA00030571"/>
    </source>
</evidence>
<name>A0ABU9UCL0_9SPIR</name>
<evidence type="ECO:0000256" key="16">
    <source>
        <dbReference type="ARBA" id="ARBA00029570"/>
    </source>
</evidence>
<evidence type="ECO:0000256" key="6">
    <source>
        <dbReference type="ARBA" id="ARBA00005159"/>
    </source>
</evidence>
<evidence type="ECO:0000256" key="9">
    <source>
        <dbReference type="ARBA" id="ARBA00012523"/>
    </source>
</evidence>
<dbReference type="PIRSF" id="PIRSF006135">
    <property type="entry name" value="CobU"/>
    <property type="match status" value="1"/>
</dbReference>
<evidence type="ECO:0000256" key="12">
    <source>
        <dbReference type="ARBA" id="ARBA00022741"/>
    </source>
</evidence>
<dbReference type="EMBL" id="JBCHKQ010000003">
    <property type="protein sequence ID" value="MEM5948395.1"/>
    <property type="molecule type" value="Genomic_DNA"/>
</dbReference>
<dbReference type="RefSeq" id="WP_420069844.1">
    <property type="nucleotide sequence ID" value="NZ_JBCHKQ010000003.1"/>
</dbReference>
<keyword evidence="10" id="KW-0169">Cobalamin biosynthesis</keyword>
<comment type="function">
    <text evidence="4">Catalyzes ATP-dependent phosphorylation of adenosylcobinamide and addition of GMP to adenosylcobinamide phosphate.</text>
</comment>
<evidence type="ECO:0000256" key="5">
    <source>
        <dbReference type="ARBA" id="ARBA00004692"/>
    </source>
</evidence>
<dbReference type="SUPFAM" id="SSF52540">
    <property type="entry name" value="P-loop containing nucleoside triphosphate hydrolases"/>
    <property type="match status" value="1"/>
</dbReference>
<comment type="catalytic activity">
    <reaction evidence="1">
        <text>adenosylcob(III)inamide + ATP = adenosylcob(III)inamide phosphate + ADP + H(+)</text>
        <dbReference type="Rhea" id="RHEA:15769"/>
        <dbReference type="ChEBI" id="CHEBI:2480"/>
        <dbReference type="ChEBI" id="CHEBI:15378"/>
        <dbReference type="ChEBI" id="CHEBI:30616"/>
        <dbReference type="ChEBI" id="CHEBI:58502"/>
        <dbReference type="ChEBI" id="CHEBI:456216"/>
        <dbReference type="EC" id="2.7.1.156"/>
    </reaction>
</comment>
<keyword evidence="14" id="KW-0067">ATP-binding</keyword>
<evidence type="ECO:0000256" key="13">
    <source>
        <dbReference type="ARBA" id="ARBA00022777"/>
    </source>
</evidence>
<dbReference type="PANTHER" id="PTHR34848">
    <property type="match status" value="1"/>
</dbReference>